<evidence type="ECO:0000256" key="1">
    <source>
        <dbReference type="SAM" id="MobiDB-lite"/>
    </source>
</evidence>
<proteinExistence type="predicted"/>
<feature type="compositionally biased region" description="Basic and acidic residues" evidence="1">
    <location>
        <begin position="63"/>
        <end position="76"/>
    </location>
</feature>
<gene>
    <name evidence="2" type="ORF">AC631_05160</name>
</gene>
<feature type="compositionally biased region" description="Acidic residues" evidence="1">
    <location>
        <begin position="195"/>
        <end position="228"/>
    </location>
</feature>
<protein>
    <submittedName>
        <fullName evidence="2">Uncharacterized protein</fullName>
    </submittedName>
</protein>
<sequence>MSGLASKWATEEELFNKAKVQDSESRKHGTPSKKTIIPNKSDTSKPLESKWANIPNEPSKVSAYKDNHNKFDDSFKYNKSGRGNKGRNDRRYGNDAYGSLPSPPSTAENDASPNNSNNSHVSRGGSGNPPRGPRGYMTAVNNNQRKHPTAKKVEDAEESEEERTVPMSKAGASFAARLGAPSKTSTNGTINNNDNDFESTDEEVTDDDDDEFEDIVESEDDGEEEEELPPMTSAGQSLASRLGMVSISNTKPEPPKAKQNFKQTQLHPKKSNNTPRQPKSPKGAYQTPKQKREEQARREQEEKERLQKQKDAKLKEEVRDMFSKLTSSSANWADLEDED</sequence>
<comment type="caution">
    <text evidence="2">The sequence shown here is derived from an EMBL/GenBank/DDBJ whole genome shotgun (WGS) entry which is preliminary data.</text>
</comment>
<evidence type="ECO:0000313" key="2">
    <source>
        <dbReference type="EMBL" id="KRZ99084.1"/>
    </source>
</evidence>
<keyword evidence="3" id="KW-1185">Reference proteome</keyword>
<dbReference type="OrthoDB" id="4026813at2759"/>
<accession>A0A0V1PS60</accession>
<dbReference type="RefSeq" id="XP_015465187.1">
    <property type="nucleotide sequence ID" value="XM_015613989.1"/>
</dbReference>
<dbReference type="EMBL" id="LMYN01000176">
    <property type="protein sequence ID" value="KRZ99084.1"/>
    <property type="molecule type" value="Genomic_DNA"/>
</dbReference>
<feature type="compositionally biased region" description="Basic and acidic residues" evidence="1">
    <location>
        <begin position="290"/>
        <end position="316"/>
    </location>
</feature>
<feature type="compositionally biased region" description="Basic and acidic residues" evidence="1">
    <location>
        <begin position="16"/>
        <end position="27"/>
    </location>
</feature>
<feature type="compositionally biased region" description="Polar residues" evidence="1">
    <location>
        <begin position="105"/>
        <end position="121"/>
    </location>
</feature>
<evidence type="ECO:0000313" key="3">
    <source>
        <dbReference type="Proteomes" id="UP000054251"/>
    </source>
</evidence>
<feature type="compositionally biased region" description="Polar residues" evidence="1">
    <location>
        <begin position="260"/>
        <end position="277"/>
    </location>
</feature>
<dbReference type="GeneID" id="26842169"/>
<dbReference type="Proteomes" id="UP000054251">
    <property type="component" value="Unassembled WGS sequence"/>
</dbReference>
<feature type="region of interest" description="Disordered" evidence="1">
    <location>
        <begin position="16"/>
        <end position="316"/>
    </location>
</feature>
<dbReference type="AlphaFoldDB" id="A0A0V1PS60"/>
<organism evidence="2 3">
    <name type="scientific">Debaryomyces fabryi</name>
    <dbReference type="NCBI Taxonomy" id="58627"/>
    <lineage>
        <taxon>Eukaryota</taxon>
        <taxon>Fungi</taxon>
        <taxon>Dikarya</taxon>
        <taxon>Ascomycota</taxon>
        <taxon>Saccharomycotina</taxon>
        <taxon>Pichiomycetes</taxon>
        <taxon>Debaryomycetaceae</taxon>
        <taxon>Debaryomyces</taxon>
    </lineage>
</organism>
<feature type="compositionally biased region" description="Polar residues" evidence="1">
    <location>
        <begin position="182"/>
        <end position="194"/>
    </location>
</feature>
<reference evidence="2 3" key="1">
    <citation type="submission" date="2015-11" db="EMBL/GenBank/DDBJ databases">
        <title>The genome of Debaryomyces fabryi.</title>
        <authorList>
            <person name="Tafer H."/>
            <person name="Lopandic K."/>
        </authorList>
    </citation>
    <scope>NUCLEOTIDE SEQUENCE [LARGE SCALE GENOMIC DNA]</scope>
    <source>
        <strain evidence="2 3">CBS 789</strain>
    </source>
</reference>
<name>A0A0V1PS60_9ASCO</name>